<organism evidence="1 2">
    <name type="scientific">Nocardioides marinquilinus</name>
    <dbReference type="NCBI Taxonomy" id="1210400"/>
    <lineage>
        <taxon>Bacteria</taxon>
        <taxon>Bacillati</taxon>
        <taxon>Actinomycetota</taxon>
        <taxon>Actinomycetes</taxon>
        <taxon>Propionibacteriales</taxon>
        <taxon>Nocardioidaceae</taxon>
        <taxon>Nocardioides</taxon>
    </lineage>
</organism>
<sequence length="114" mass="12789">MMLGGLSFSDLDEADLVRVTDNHDREQARVTDPTRIAAAARWLDERADRFETPRAEPRIMTLRLNFSHAGSALGSVGLGRRYLTAQRWGGFYQCDALPDERAELMELLGVPDPD</sequence>
<dbReference type="Proteomes" id="UP001500221">
    <property type="component" value="Unassembled WGS sequence"/>
</dbReference>
<name>A0ABP9PA51_9ACTN</name>
<gene>
    <name evidence="1" type="ORF">GCM10023340_08190</name>
</gene>
<dbReference type="RefSeq" id="WP_345454793.1">
    <property type="nucleotide sequence ID" value="NZ_BAABKG010000001.1"/>
</dbReference>
<keyword evidence="2" id="KW-1185">Reference proteome</keyword>
<accession>A0ABP9PA51</accession>
<evidence type="ECO:0000313" key="2">
    <source>
        <dbReference type="Proteomes" id="UP001500221"/>
    </source>
</evidence>
<reference evidence="2" key="1">
    <citation type="journal article" date="2019" name="Int. J. Syst. Evol. Microbiol.">
        <title>The Global Catalogue of Microorganisms (GCM) 10K type strain sequencing project: providing services to taxonomists for standard genome sequencing and annotation.</title>
        <authorList>
            <consortium name="The Broad Institute Genomics Platform"/>
            <consortium name="The Broad Institute Genome Sequencing Center for Infectious Disease"/>
            <person name="Wu L."/>
            <person name="Ma J."/>
        </authorList>
    </citation>
    <scope>NUCLEOTIDE SEQUENCE [LARGE SCALE GENOMIC DNA]</scope>
    <source>
        <strain evidence="2">JCM 18459</strain>
    </source>
</reference>
<dbReference type="EMBL" id="BAABKG010000001">
    <property type="protein sequence ID" value="GAA5143240.1"/>
    <property type="molecule type" value="Genomic_DNA"/>
</dbReference>
<comment type="caution">
    <text evidence="1">The sequence shown here is derived from an EMBL/GenBank/DDBJ whole genome shotgun (WGS) entry which is preliminary data.</text>
</comment>
<evidence type="ECO:0000313" key="1">
    <source>
        <dbReference type="EMBL" id="GAA5143240.1"/>
    </source>
</evidence>
<protein>
    <submittedName>
        <fullName evidence="1">Uncharacterized protein</fullName>
    </submittedName>
</protein>
<proteinExistence type="predicted"/>